<proteinExistence type="predicted"/>
<name>A0ABR2R0A5_9ROSI</name>
<reference evidence="1 2" key="1">
    <citation type="journal article" date="2024" name="G3 (Bethesda)">
        <title>Genome assembly of Hibiscus sabdariffa L. provides insights into metabolisms of medicinal natural products.</title>
        <authorList>
            <person name="Kim T."/>
        </authorList>
    </citation>
    <scope>NUCLEOTIDE SEQUENCE [LARGE SCALE GENOMIC DNA]</scope>
    <source>
        <strain evidence="1">TK-2024</strain>
        <tissue evidence="1">Old leaves</tissue>
    </source>
</reference>
<organism evidence="1 2">
    <name type="scientific">Hibiscus sabdariffa</name>
    <name type="common">roselle</name>
    <dbReference type="NCBI Taxonomy" id="183260"/>
    <lineage>
        <taxon>Eukaryota</taxon>
        <taxon>Viridiplantae</taxon>
        <taxon>Streptophyta</taxon>
        <taxon>Embryophyta</taxon>
        <taxon>Tracheophyta</taxon>
        <taxon>Spermatophyta</taxon>
        <taxon>Magnoliopsida</taxon>
        <taxon>eudicotyledons</taxon>
        <taxon>Gunneridae</taxon>
        <taxon>Pentapetalae</taxon>
        <taxon>rosids</taxon>
        <taxon>malvids</taxon>
        <taxon>Malvales</taxon>
        <taxon>Malvaceae</taxon>
        <taxon>Malvoideae</taxon>
        <taxon>Hibiscus</taxon>
    </lineage>
</organism>
<keyword evidence="2" id="KW-1185">Reference proteome</keyword>
<dbReference type="PANTHER" id="PTHR31280">
    <property type="entry name" value="PROTEIN UNC-13 HOMOLOG"/>
    <property type="match status" value="1"/>
</dbReference>
<comment type="caution">
    <text evidence="1">The sequence shown here is derived from an EMBL/GenBank/DDBJ whole genome shotgun (WGS) entry which is preliminary data.</text>
</comment>
<sequence length="237" mass="26706">MNDAEIDRNLHEIDVSEILAGASVKEKVMASIMNVNNFVMSLALYNDLLKTVYEIHLACAFEGLIVPSKEKEDKRFRLIKMLERRKNENILSQSQSAPGPVGLLDTMRVQKEISEAMDNRTRQGLFNALLGKTGKRVNTLLIPLESLSCISCIEFSDNKAYIRRQKRWLKILTDGIPDHPAIVFGKYGHTTSEFRILLEKIEEYAAFPPSRGEVQIDTAIPLVEMPARGHLTGEVGH</sequence>
<protein>
    <submittedName>
        <fullName evidence="1">Uncharacterized protein</fullName>
    </submittedName>
</protein>
<dbReference type="InterPro" id="IPR008528">
    <property type="entry name" value="unc-13_homologue"/>
</dbReference>
<gene>
    <name evidence="1" type="ORF">V6N11_035458</name>
</gene>
<dbReference type="Proteomes" id="UP001396334">
    <property type="component" value="Unassembled WGS sequence"/>
</dbReference>
<evidence type="ECO:0000313" key="1">
    <source>
        <dbReference type="EMBL" id="KAK9006418.1"/>
    </source>
</evidence>
<dbReference type="PANTHER" id="PTHR31280:SF2">
    <property type="entry name" value="PROTEIN UNC-13 HOMOLOG"/>
    <property type="match status" value="1"/>
</dbReference>
<accession>A0ABR2R0A5</accession>
<evidence type="ECO:0000313" key="2">
    <source>
        <dbReference type="Proteomes" id="UP001396334"/>
    </source>
</evidence>
<dbReference type="EMBL" id="JBBPBN010000029">
    <property type="protein sequence ID" value="KAK9006418.1"/>
    <property type="molecule type" value="Genomic_DNA"/>
</dbReference>